<reference evidence="7" key="1">
    <citation type="submission" date="2021-07" db="EMBL/GenBank/DDBJ databases">
        <authorList>
            <person name="Catto M.A."/>
            <person name="Jacobson A."/>
            <person name="Kennedy G."/>
            <person name="Labadie P."/>
            <person name="Hunt B.G."/>
            <person name="Srinivasan R."/>
        </authorList>
    </citation>
    <scope>NUCLEOTIDE SEQUENCE</scope>
    <source>
        <strain evidence="7">PL_HMW_Pooled</strain>
        <tissue evidence="7">Head</tissue>
    </source>
</reference>
<dbReference type="PROSITE" id="PS50089">
    <property type="entry name" value="ZF_RING_2"/>
    <property type="match status" value="1"/>
</dbReference>
<evidence type="ECO:0000259" key="6">
    <source>
        <dbReference type="PROSITE" id="PS50089"/>
    </source>
</evidence>
<evidence type="ECO:0000256" key="2">
    <source>
        <dbReference type="ARBA" id="ARBA00022771"/>
    </source>
</evidence>
<comment type="caution">
    <text evidence="7">The sequence shown here is derived from an EMBL/GenBank/DDBJ whole genome shotgun (WGS) entry which is preliminary data.</text>
</comment>
<feature type="region of interest" description="Disordered" evidence="5">
    <location>
        <begin position="183"/>
        <end position="210"/>
    </location>
</feature>
<dbReference type="InterPro" id="IPR001841">
    <property type="entry name" value="Znf_RING"/>
</dbReference>
<dbReference type="PROSITE" id="PS00518">
    <property type="entry name" value="ZF_RING_1"/>
    <property type="match status" value="1"/>
</dbReference>
<dbReference type="PANTHER" id="PTHR25464">
    <property type="entry name" value="TRIPARTITE MOTIF-CONTAINING PROTEIN 2-LIKE PROTEIN"/>
    <property type="match status" value="1"/>
</dbReference>
<dbReference type="SUPFAM" id="SSF57850">
    <property type="entry name" value="RING/U-box"/>
    <property type="match status" value="1"/>
</dbReference>
<keyword evidence="3" id="KW-0862">Zinc</keyword>
<keyword evidence="2 4" id="KW-0863">Zinc-finger</keyword>
<evidence type="ECO:0000313" key="7">
    <source>
        <dbReference type="EMBL" id="KAK3913328.1"/>
    </source>
</evidence>
<evidence type="ECO:0000256" key="4">
    <source>
        <dbReference type="PROSITE-ProRule" id="PRU00175"/>
    </source>
</evidence>
<name>A0AAE1H2G0_9NEOP</name>
<dbReference type="Proteomes" id="UP001219518">
    <property type="component" value="Unassembled WGS sequence"/>
</dbReference>
<protein>
    <submittedName>
        <fullName evidence="7">Roquin-1</fullName>
    </submittedName>
</protein>
<dbReference type="PANTHER" id="PTHR25464:SF2">
    <property type="entry name" value="RING-TYPE DOMAIN-CONTAINING PROTEIN"/>
    <property type="match status" value="1"/>
</dbReference>
<gene>
    <name evidence="7" type="ORF">KUF71_022782</name>
</gene>
<proteinExistence type="predicted"/>
<keyword evidence="1" id="KW-0479">Metal-binding</keyword>
<dbReference type="Pfam" id="PF14634">
    <property type="entry name" value="zf-RING_5"/>
    <property type="match status" value="1"/>
</dbReference>
<dbReference type="InterPro" id="IPR013083">
    <property type="entry name" value="Znf_RING/FYVE/PHD"/>
</dbReference>
<accession>A0AAE1H2G0</accession>
<dbReference type="InterPro" id="IPR032675">
    <property type="entry name" value="LRR_dom_sf"/>
</dbReference>
<dbReference type="InterPro" id="IPR017907">
    <property type="entry name" value="Znf_RING_CS"/>
</dbReference>
<dbReference type="AlphaFoldDB" id="A0AAE1H2G0"/>
<dbReference type="SMART" id="SM00184">
    <property type="entry name" value="RING"/>
    <property type="match status" value="1"/>
</dbReference>
<organism evidence="7 8">
    <name type="scientific">Frankliniella fusca</name>
    <dbReference type="NCBI Taxonomy" id="407009"/>
    <lineage>
        <taxon>Eukaryota</taxon>
        <taxon>Metazoa</taxon>
        <taxon>Ecdysozoa</taxon>
        <taxon>Arthropoda</taxon>
        <taxon>Hexapoda</taxon>
        <taxon>Insecta</taxon>
        <taxon>Pterygota</taxon>
        <taxon>Neoptera</taxon>
        <taxon>Paraneoptera</taxon>
        <taxon>Thysanoptera</taxon>
        <taxon>Terebrantia</taxon>
        <taxon>Thripoidea</taxon>
        <taxon>Thripidae</taxon>
        <taxon>Frankliniella</taxon>
    </lineage>
</organism>
<evidence type="ECO:0000256" key="3">
    <source>
        <dbReference type="ARBA" id="ARBA00022833"/>
    </source>
</evidence>
<dbReference type="GO" id="GO:0008270">
    <property type="term" value="F:zinc ion binding"/>
    <property type="evidence" value="ECO:0007669"/>
    <property type="project" value="UniProtKB-KW"/>
</dbReference>
<dbReference type="Gene3D" id="3.80.10.10">
    <property type="entry name" value="Ribonuclease Inhibitor"/>
    <property type="match status" value="1"/>
</dbReference>
<dbReference type="Gene3D" id="3.30.40.10">
    <property type="entry name" value="Zinc/RING finger domain, C3HC4 (zinc finger)"/>
    <property type="match status" value="1"/>
</dbReference>
<evidence type="ECO:0000256" key="1">
    <source>
        <dbReference type="ARBA" id="ARBA00022723"/>
    </source>
</evidence>
<evidence type="ECO:0000313" key="8">
    <source>
        <dbReference type="Proteomes" id="UP001219518"/>
    </source>
</evidence>
<keyword evidence="8" id="KW-1185">Reference proteome</keyword>
<evidence type="ECO:0000256" key="5">
    <source>
        <dbReference type="SAM" id="MobiDB-lite"/>
    </source>
</evidence>
<feature type="domain" description="RING-type" evidence="6">
    <location>
        <begin position="4"/>
        <end position="44"/>
    </location>
</feature>
<reference evidence="7" key="2">
    <citation type="journal article" date="2023" name="BMC Genomics">
        <title>Pest status, molecular evolution, and epigenetic factors derived from the genome assembly of Frankliniella fusca, a thysanopteran phytovirus vector.</title>
        <authorList>
            <person name="Catto M.A."/>
            <person name="Labadie P.E."/>
            <person name="Jacobson A.L."/>
            <person name="Kennedy G.G."/>
            <person name="Srinivasan R."/>
            <person name="Hunt B.G."/>
        </authorList>
    </citation>
    <scope>NUCLEOTIDE SEQUENCE</scope>
    <source>
        <strain evidence="7">PL_HMW_Pooled</strain>
    </source>
</reference>
<sequence>MVDCGICFESFDELTRTPKMVPCGHTVCFKCLQEIGRNECPTCRAPFRGAFNSLPNNHSLLQLMESRRSGSGRPPPPLSWCFSCGAAAAPGCGAGHEVLPAGEALRRQLCGVLPQAAGELLGFQNETKAEQALQALALLTADSCDVTVRLGDLELTGTVSNTEDPVVKCMWLVLADRAALTQKEVSKQQQEPPAAPVKELPANTPKEPPAAQASAAVLRELDMAAKCPDCWRTNDKELFRALSGVGRLLGVRCSGRSLPLLKFLLLHTAAPSVEELSIDGVRREDLVTVHAMPRLRRLEVSGGPSLRKEGGGKGPSLPPLSAGRCGLTWLHVHSGGLPVNTMISLLQAHAHTLETLQLRMGTETDKEWLNCGGWPWSSYELVNMLQIMRGQRKLTALRRVLVLRKTPLSSPALLVLRHDKSACAAHLAVVRWHLLGVQVQCDICDGVDPEEL</sequence>
<dbReference type="EMBL" id="JAHWGI010000318">
    <property type="protein sequence ID" value="KAK3913328.1"/>
    <property type="molecule type" value="Genomic_DNA"/>
</dbReference>